<dbReference type="EMBL" id="BJMM01000037">
    <property type="protein sequence ID" value="GEB52822.1"/>
    <property type="molecule type" value="Genomic_DNA"/>
</dbReference>
<keyword evidence="2" id="KW-1185">Reference proteome</keyword>
<sequence length="46" mass="4940">MAHFEATELDELIEDLDMQMTEAGVEAEAAFSALCTTLACNTVICS</sequence>
<dbReference type="AlphaFoldDB" id="A0A4Y3R5F6"/>
<gene>
    <name evidence="1" type="ORF">SCA03_53730</name>
</gene>
<comment type="caution">
    <text evidence="1">The sequence shown here is derived from an EMBL/GenBank/DDBJ whole genome shotgun (WGS) entry which is preliminary data.</text>
</comment>
<evidence type="ECO:0000313" key="2">
    <source>
        <dbReference type="Proteomes" id="UP000319210"/>
    </source>
</evidence>
<evidence type="ECO:0000313" key="1">
    <source>
        <dbReference type="EMBL" id="GEB52822.1"/>
    </source>
</evidence>
<name>A0A4Y3R5F6_STRCI</name>
<protein>
    <submittedName>
        <fullName evidence="1">Uncharacterized protein</fullName>
    </submittedName>
</protein>
<organism evidence="1 2">
    <name type="scientific">Streptomyces cacaoi</name>
    <dbReference type="NCBI Taxonomy" id="1898"/>
    <lineage>
        <taxon>Bacteria</taxon>
        <taxon>Bacillati</taxon>
        <taxon>Actinomycetota</taxon>
        <taxon>Actinomycetes</taxon>
        <taxon>Kitasatosporales</taxon>
        <taxon>Streptomycetaceae</taxon>
        <taxon>Streptomyces</taxon>
    </lineage>
</organism>
<reference evidence="1 2" key="1">
    <citation type="submission" date="2019-06" db="EMBL/GenBank/DDBJ databases">
        <title>Whole genome shotgun sequence of Streptomyces cacaoi subsp. cacaoi NBRC 12748.</title>
        <authorList>
            <person name="Hosoyama A."/>
            <person name="Uohara A."/>
            <person name="Ohji S."/>
            <person name="Ichikawa N."/>
        </authorList>
    </citation>
    <scope>NUCLEOTIDE SEQUENCE [LARGE SCALE GENOMIC DNA]</scope>
    <source>
        <strain evidence="1 2">NBRC 12748</strain>
    </source>
</reference>
<dbReference type="RefSeq" id="WP_158102352.1">
    <property type="nucleotide sequence ID" value="NZ_BJMM01000037.1"/>
</dbReference>
<dbReference type="Proteomes" id="UP000319210">
    <property type="component" value="Unassembled WGS sequence"/>
</dbReference>
<accession>A0A4Y3R5F6</accession>
<proteinExistence type="predicted"/>